<dbReference type="GO" id="GO:0005737">
    <property type="term" value="C:cytoplasm"/>
    <property type="evidence" value="ECO:0007669"/>
    <property type="project" value="TreeGrafter"/>
</dbReference>
<dbReference type="InterPro" id="IPR013783">
    <property type="entry name" value="Ig-like_fold"/>
</dbReference>
<feature type="compositionally biased region" description="Basic and acidic residues" evidence="4">
    <location>
        <begin position="195"/>
        <end position="209"/>
    </location>
</feature>
<comment type="caution">
    <text evidence="7">The sequence shown here is derived from an EMBL/GenBank/DDBJ whole genome shotgun (WGS) entry which is preliminary data.</text>
</comment>
<evidence type="ECO:0000256" key="1">
    <source>
        <dbReference type="ARBA" id="ARBA00022737"/>
    </source>
</evidence>
<dbReference type="GO" id="GO:0005929">
    <property type="term" value="C:cilium"/>
    <property type="evidence" value="ECO:0007669"/>
    <property type="project" value="TreeGrafter"/>
</dbReference>
<dbReference type="PRINTS" id="PR00704">
    <property type="entry name" value="CALPAIN"/>
</dbReference>
<dbReference type="InterPro" id="IPR022682">
    <property type="entry name" value="Calpain_domain_III"/>
</dbReference>
<dbReference type="SMART" id="SM00025">
    <property type="entry name" value="Pumilio"/>
    <property type="match status" value="5"/>
</dbReference>
<reference evidence="7" key="1">
    <citation type="submission" date="2021-02" db="EMBL/GenBank/DDBJ databases">
        <authorList>
            <person name="Dougan E. K."/>
            <person name="Rhodes N."/>
            <person name="Thang M."/>
            <person name="Chan C."/>
        </authorList>
    </citation>
    <scope>NUCLEOTIDE SEQUENCE</scope>
</reference>
<feature type="domain" description="PUM-HD" evidence="6">
    <location>
        <begin position="3074"/>
        <end position="3309"/>
    </location>
</feature>
<dbReference type="Pfam" id="PF00648">
    <property type="entry name" value="Peptidase_C2"/>
    <property type="match status" value="1"/>
</dbReference>
<feature type="repeat" description="Pumilio" evidence="3">
    <location>
        <begin position="3205"/>
        <end position="3240"/>
    </location>
</feature>
<dbReference type="InterPro" id="IPR001300">
    <property type="entry name" value="Peptidase_C2_calpain_cat"/>
</dbReference>
<organism evidence="7 8">
    <name type="scientific">Symbiodinium necroappetens</name>
    <dbReference type="NCBI Taxonomy" id="1628268"/>
    <lineage>
        <taxon>Eukaryota</taxon>
        <taxon>Sar</taxon>
        <taxon>Alveolata</taxon>
        <taxon>Dinophyceae</taxon>
        <taxon>Suessiales</taxon>
        <taxon>Symbiodiniaceae</taxon>
        <taxon>Symbiodinium</taxon>
    </lineage>
</organism>
<sequence>MDCGGPLASEIQRLLQDEPMFDFLCERTFSNHSDQGVVTLRKVAPMVQGILESAGRSVSSTELYSVWTEHCDPDMHQMALSHFKNFLRALLQNYVQDGGKRRGESEPRPVVTQASASGTWSRGALAKEEPAEQAEPAQRPTDPSGPVPRTEELKSQAAPEAHPQRGQVVQGSSPSSHTTGPSRALGRPLSAEVRAGVRAEARAEREAAKAKATPASLGTSSRGRAQSQPKPKRAAAPAAPAAPAAAASASTLTPSLQGRGRLSLPEQPRDSLTKAYEELPQAAADLLPDEGGGGQGLQVKTGSGIFTSMKEALKEMERLKDGLSETLYADPNFGPGVHDAAALPSSAPSFRDVVWSRPNEVWESHSFCGELAEVKLGSFGDAWFLGALCSLSLREHALFGDPSGHQEPLGVYPRLFWDPEFRRRGIYCFRFSKHGSWFYVLVDDRLPFRQKEPLFSRTHGLDKVPQIWAALIEKAYAKLHGSYFALSLGFVDDALEDLTSWPTEKIQTSKFAAKLDADGAVDEQVLPADKDPGELWQLLLQEMTTGTSLLCLRADSGSNLSEMVQVDPRLLHLEKKEAGPFCTGVHRNWPYPLLRLREVESESESLHLARLRSFTSGRWCGAWSDQDSAWSQAGEIAEQLQIEDFAEFLPACGLRAGGASRPQMPLQHFNRDPAEFHDGTFIMGFQDWLQVFSHVLLQQSFLNEDDWQTRRLQGQWKHDTCGGTPIPVIQPVLATPESWGRNPQCRITLQDRDAELCVTLHQQDARLLSDSRYSSFPFEEKLRQIFVCVMWLNDPDERLTVFDKKRIVRHNAVSAASLLSRRRSVSLKTRLTGPGSYVIVPSIWEPDLGETDRPTARDHPKGYVGFVYEDVFKELYTGTSTASADPAEDKEEEADAGAKTSASAIDSEINLNKEAEHIKAIGDKVLADGDHVDRVQELLRTIRQAAREGDQDEAAELLQRWGLVMCEQLPVPESKLKHRVDPDEMVREGLIVPRRMMEDMERFYEIKKGQIPQHDNLLAISKPEEPNHFKMTRSLQLRAETKQVKATLTEEQKNLITADLQERLRKRPRQPAGLNADQKAKNREIVKRMQMKVNFLKNPRFLADRQGKDRGEPCPFWFTPESILFRNYEIGGLYQIQVDFRNSTGISRRLRVLPCNNTAFSVKELRYDKELNAERPELVGLDPLAAVVAPGMAAHLTVSFAPNTLNDETEFLMVCTEIGDYQLPLLARRDQPKLKIDEPVNCGCMLAGNNITEPVRIRNSGGEGAFRLIVSEEEPPEDYCYESYPGTDLTLVVGSFRISPASFYLDANSFTDLRVRFEADKVGHHRCPLFVEGDNGVKTPLSLVAVCDAVRLELCRWPTLHEELPPAAIEEGSCAWQLVPWQLNWMRPGTQVGHKTKQCIQISNGGFMPMRVDWALAQPPRQILARLAVGSINRLTDKLINEIHDWRVHLPGSHLTAACPFRVEPASVTIEPFTTSTFTFTFEAFGPVGSQSAVFAYLVARDLPDSMACLLHYNQLVELQDEMRPENDAYSKHLPLFGGIVSQPFDKKLKSTGSTDPLDVKVADPKDCAVSRVITAVCLQGQTVGPTISAMPRAIVLSGDVLPFVPSVREIKVYNSGSNSSYFRVRLTSTLHAADANKIDPLWIVSVPEVGMKPEEPQPIPHANPVLEEMRLQAARLAQSWPPLPPEPGIPGASQLPGYGALASCAVEPHEGRIPPGGAVTIRVTLRVVHECDLDGQLVIDLPLDAKSSEPAAPALKVGVSAAVRAPRAEMRSTSMLDFGVVRAHSRHTLKVVLSNPTQLPMMLQLRQFKDTKRNHEFPVESHREVVNLFVDAVNRRSAEGYAAIESEQYREAAVQPWVHSRSGCLDQSGRRKFGAKSRSSDDGDDLDAVRFVPDSEDFVFHPGYLALWPGKSGEVEVTLRTGSVGKYTALLEAVGFNSLHAQCLDVFASVQLPLVRINTHHAHFPVTYLRTASEPMEVELRNESEMPANFSWKVPVKMDGCLEAQIHPSQGSIPPRESRRCTIIAVPTKIPDDGHAVLPCHLFIEEILQPLELRVTAVVYGCEVDYAVVSAGELPPEIELKPRQPGDSPCDPRGTYMITSGKASRRMPAVDFGELPLQRAKVMQVVLYNRTGIATPYSVKVDKNPAFDPLVKGRKIGDYLDAATRMYALINQSGGAEPENLGETVKQSFENTPQPAGAGRDDSDPRIKTKKFKSTLNKTKKTSTKKKRWILDDKHERQAFRSSFGADFAKQKEMKEQGRMALRAGRGFAVKAAPASDWLQPFSTAVITVTSFSDLPGLMEDELILTLRELPGHSEGENFRIPLRLKSYGNPLYLPDQQVGLNTLASPPRLLCGVTVPAEKQLMRRFKVGNSSAARVVVNWKIFPKLKLENMAEDRAMIHVGLCGRNSGIKDPFVEELGDKDVPTLKIENDGVEEEEEELDPEEPFNFKIWSQQPPQIQDPFSLPGDELPVVIEPVEAVVPEHGTASFTVTMTCLKATLTAASNYRYTLIGDCRFTADREQRLAFAEANPDEEYDERPPQTAYVTLSQDAEVENLPDIQLDGREVVDDDSDIEVDPKSLLQEPLVEVPAPLEVATTKRFKRNRAGPPPPQPLAVELVVKEPNLDVLATIVIDCVGDCVLPRLTVDKKGNPAVEEFPAQNKEQDDIGDDREPPVLNAPVFKFTWSSVSQGSQPSTGPSHGGAVGGTQVTGISSCLVRQISFSNHNAAKITCKFRVEGPFRIQLIQQGGAHPVLNDSSSGKAKKDEQQSDIRKLFVLSRWETVTLHVMFTPEQIPVSEWEHYLTKHEHVFRGDLIVEYPRDTDGELDTHKDDLQRIHLVGTARRPAVRVHVVPNEFDRPIRLERAERPPWSEPVPVVVEFGYTHVQSSATRFRCILISNITNTLAKWSLVHVGRKRKAAPVIGATLPEEEEFRALDDKDAFEFDVSGGELPGPSKDGLVPGSEERLPHWCAKSSALPRAPAFPDEERFDPQRLKISFRPKKNELYKCRFRVQVESGLSIDFICRGTGSYDEEDDNLDFHVERVTDGDEVLGKSRQGNLPCRLVRVEEAGDAMANKLRPQATSPLIEHLKARERLVDLAELSGHISEIAQDQYGSRLIQQKLEVASDEQKQIAFKQVLQKMSQLTTDVFGNYVIQKFFEYGNSEQRRILAEQLVGQVLKLSLQMYGCRVVQKALDSVPIEQQVLLIGELKGHVIKCIEDQHGNHVIQKCIERLPTDRIGFIVDSFAGQASRMAKHCYGCRVIQRLIEYCASAQISALLDEVLGCCGSAYESTAQIQMPCGAAAAPALALVPA</sequence>
<dbReference type="GO" id="GO:0015631">
    <property type="term" value="F:tubulin binding"/>
    <property type="evidence" value="ECO:0007669"/>
    <property type="project" value="TreeGrafter"/>
</dbReference>
<feature type="compositionally biased region" description="Low complexity" evidence="4">
    <location>
        <begin position="171"/>
        <end position="182"/>
    </location>
</feature>
<feature type="domain" description="Calpain catalytic" evidence="5">
    <location>
        <begin position="327"/>
        <end position="701"/>
    </location>
</feature>
<dbReference type="SUPFAM" id="SSF48371">
    <property type="entry name" value="ARM repeat"/>
    <property type="match status" value="1"/>
</dbReference>
<evidence type="ECO:0000256" key="2">
    <source>
        <dbReference type="PROSITE-ProRule" id="PRU00239"/>
    </source>
</evidence>
<dbReference type="PROSITE" id="PS50203">
    <property type="entry name" value="CALPAIN_CAT"/>
    <property type="match status" value="1"/>
</dbReference>
<evidence type="ECO:0000256" key="4">
    <source>
        <dbReference type="SAM" id="MobiDB-lite"/>
    </source>
</evidence>
<dbReference type="Gene3D" id="1.25.10.10">
    <property type="entry name" value="Leucine-rich Repeat Variant"/>
    <property type="match status" value="1"/>
</dbReference>
<dbReference type="Gene3D" id="3.90.70.10">
    <property type="entry name" value="Cysteine proteinases"/>
    <property type="match status" value="1"/>
</dbReference>
<dbReference type="GO" id="GO:0004198">
    <property type="term" value="F:calcium-dependent cysteine-type endopeptidase activity"/>
    <property type="evidence" value="ECO:0007669"/>
    <property type="project" value="InterPro"/>
</dbReference>
<dbReference type="InterPro" id="IPR038765">
    <property type="entry name" value="Papain-like_cys_pep_sf"/>
</dbReference>
<dbReference type="Pfam" id="PF00806">
    <property type="entry name" value="PUF"/>
    <property type="match status" value="5"/>
</dbReference>
<feature type="region of interest" description="Disordered" evidence="4">
    <location>
        <begin position="98"/>
        <end position="266"/>
    </location>
</feature>
<dbReference type="PROSITE" id="PS50302">
    <property type="entry name" value="PUM"/>
    <property type="match status" value="5"/>
</dbReference>
<evidence type="ECO:0000259" key="6">
    <source>
        <dbReference type="PROSITE" id="PS50303"/>
    </source>
</evidence>
<dbReference type="InterPro" id="IPR036213">
    <property type="entry name" value="Calpain_III_sf"/>
</dbReference>
<dbReference type="GO" id="GO:0006508">
    <property type="term" value="P:proteolysis"/>
    <property type="evidence" value="ECO:0007669"/>
    <property type="project" value="InterPro"/>
</dbReference>
<feature type="compositionally biased region" description="Low complexity" evidence="4">
    <location>
        <begin position="234"/>
        <end position="250"/>
    </location>
</feature>
<accession>A0A813A9G7</accession>
<dbReference type="InterPro" id="IPR033133">
    <property type="entry name" value="PUM-HD"/>
</dbReference>
<dbReference type="Gene3D" id="2.60.40.10">
    <property type="entry name" value="Immunoglobulins"/>
    <property type="match status" value="3"/>
</dbReference>
<gene>
    <name evidence="7" type="primary">APUM6</name>
    <name evidence="7" type="ORF">SNEC2469_LOCUS27265</name>
</gene>
<keyword evidence="1" id="KW-0677">Repeat</keyword>
<dbReference type="SUPFAM" id="SSF49758">
    <property type="entry name" value="Calpain large subunit, middle domain (domain III)"/>
    <property type="match status" value="1"/>
</dbReference>
<evidence type="ECO:0000313" key="7">
    <source>
        <dbReference type="EMBL" id="CAE7860928.1"/>
    </source>
</evidence>
<dbReference type="InterPro" id="IPR001313">
    <property type="entry name" value="Pumilio_RNA-bd_rpt"/>
</dbReference>
<feature type="region of interest" description="Disordered" evidence="4">
    <location>
        <begin position="880"/>
        <end position="902"/>
    </location>
</feature>
<dbReference type="PROSITE" id="PS50303">
    <property type="entry name" value="PUM_HD"/>
    <property type="match status" value="1"/>
</dbReference>
<dbReference type="InterPro" id="IPR022684">
    <property type="entry name" value="Calpain_cysteine_protease"/>
</dbReference>
<evidence type="ECO:0000256" key="3">
    <source>
        <dbReference type="PROSITE-ProRule" id="PRU00317"/>
    </source>
</evidence>
<name>A0A813A9G7_9DINO</name>
<proteinExistence type="predicted"/>
<feature type="repeat" description="Pumilio" evidence="3">
    <location>
        <begin position="3169"/>
        <end position="3204"/>
    </location>
</feature>
<dbReference type="Proteomes" id="UP000601435">
    <property type="component" value="Unassembled WGS sequence"/>
</dbReference>
<dbReference type="PANTHER" id="PTHR46348:SF1">
    <property type="entry name" value="DELETED IN LUNG AND ESOPHAGEAL CANCER PROTEIN 1"/>
    <property type="match status" value="1"/>
</dbReference>
<dbReference type="Pfam" id="PF01067">
    <property type="entry name" value="Calpain_III"/>
    <property type="match status" value="1"/>
</dbReference>
<feature type="compositionally biased region" description="Acidic residues" evidence="4">
    <location>
        <begin position="886"/>
        <end position="895"/>
    </location>
</feature>
<feature type="repeat" description="Pumilio" evidence="3">
    <location>
        <begin position="3097"/>
        <end position="3136"/>
    </location>
</feature>
<dbReference type="InterPro" id="IPR059041">
    <property type="entry name" value="Ig_DLEC1_1"/>
</dbReference>
<dbReference type="OrthoDB" id="415434at2759"/>
<feature type="compositionally biased region" description="Polar residues" evidence="4">
    <location>
        <begin position="216"/>
        <end position="229"/>
    </location>
</feature>
<dbReference type="Gene3D" id="2.60.120.380">
    <property type="match status" value="1"/>
</dbReference>
<keyword evidence="8" id="KW-1185">Reference proteome</keyword>
<dbReference type="InterPro" id="IPR016024">
    <property type="entry name" value="ARM-type_fold"/>
</dbReference>
<protein>
    <submittedName>
        <fullName evidence="7">APUM6 protein</fullName>
    </submittedName>
</protein>
<feature type="repeat" description="Pumilio" evidence="3">
    <location>
        <begin position="3140"/>
        <end position="3168"/>
    </location>
</feature>
<comment type="caution">
    <text evidence="2">Lacks conserved residue(s) required for the propagation of feature annotation.</text>
</comment>
<dbReference type="SUPFAM" id="SSF54001">
    <property type="entry name" value="Cysteine proteinases"/>
    <property type="match status" value="1"/>
</dbReference>
<dbReference type="PANTHER" id="PTHR46348">
    <property type="entry name" value="DELETED IN LUNG AND ESOPHAGEAL CANCER PROTEIN 1"/>
    <property type="match status" value="1"/>
</dbReference>
<evidence type="ECO:0000313" key="8">
    <source>
        <dbReference type="Proteomes" id="UP000601435"/>
    </source>
</evidence>
<dbReference type="InterPro" id="IPR011989">
    <property type="entry name" value="ARM-like"/>
</dbReference>
<dbReference type="InterPro" id="IPR033304">
    <property type="entry name" value="DLEC1"/>
</dbReference>
<dbReference type="GO" id="GO:0003723">
    <property type="term" value="F:RNA binding"/>
    <property type="evidence" value="ECO:0007669"/>
    <property type="project" value="InterPro"/>
</dbReference>
<feature type="compositionally biased region" description="Basic and acidic residues" evidence="4">
    <location>
        <begin position="98"/>
        <end position="107"/>
    </location>
</feature>
<evidence type="ECO:0000259" key="5">
    <source>
        <dbReference type="PROSITE" id="PS50203"/>
    </source>
</evidence>
<dbReference type="SMART" id="SM00230">
    <property type="entry name" value="CysPc"/>
    <property type="match status" value="1"/>
</dbReference>
<feature type="repeat" description="Pumilio" evidence="3">
    <location>
        <begin position="3241"/>
        <end position="3276"/>
    </location>
</feature>
<dbReference type="GO" id="GO:0008285">
    <property type="term" value="P:negative regulation of cell population proliferation"/>
    <property type="evidence" value="ECO:0007669"/>
    <property type="project" value="InterPro"/>
</dbReference>
<dbReference type="Pfam" id="PF23277">
    <property type="entry name" value="Ig_Dlec1_1"/>
    <property type="match status" value="1"/>
</dbReference>
<dbReference type="EMBL" id="CAJNJA010057086">
    <property type="protein sequence ID" value="CAE7860928.1"/>
    <property type="molecule type" value="Genomic_DNA"/>
</dbReference>